<dbReference type="RefSeq" id="WP_146445813.1">
    <property type="nucleotide sequence ID" value="NZ_SJPR01000004.1"/>
</dbReference>
<comment type="catalytic activity">
    <reaction evidence="10">
        <text>(sulfur carrier)-H + L-cysteine = (sulfur carrier)-SH + L-alanine</text>
        <dbReference type="Rhea" id="RHEA:43892"/>
        <dbReference type="Rhea" id="RHEA-COMP:14737"/>
        <dbReference type="Rhea" id="RHEA-COMP:14739"/>
        <dbReference type="ChEBI" id="CHEBI:29917"/>
        <dbReference type="ChEBI" id="CHEBI:35235"/>
        <dbReference type="ChEBI" id="CHEBI:57972"/>
        <dbReference type="ChEBI" id="CHEBI:64428"/>
        <dbReference type="EC" id="2.8.1.7"/>
    </reaction>
</comment>
<evidence type="ECO:0000313" key="13">
    <source>
        <dbReference type="EMBL" id="TWT96019.1"/>
    </source>
</evidence>
<keyword evidence="8" id="KW-0408">Iron</keyword>
<comment type="caution">
    <text evidence="13">The sequence shown here is derived from an EMBL/GenBank/DDBJ whole genome shotgun (WGS) entry which is preliminary data.</text>
</comment>
<evidence type="ECO:0000256" key="7">
    <source>
        <dbReference type="ARBA" id="ARBA00022898"/>
    </source>
</evidence>
<dbReference type="EC" id="2.8.1.7" evidence="3"/>
<dbReference type="EMBL" id="SJPR01000004">
    <property type="protein sequence ID" value="TWT96019.1"/>
    <property type="molecule type" value="Genomic_DNA"/>
</dbReference>
<dbReference type="InterPro" id="IPR015424">
    <property type="entry name" value="PyrdxlP-dep_Trfase"/>
</dbReference>
<dbReference type="PROSITE" id="PS00595">
    <property type="entry name" value="AA_TRANSFER_CLASS_5"/>
    <property type="match status" value="1"/>
</dbReference>
<dbReference type="Gene3D" id="1.10.260.50">
    <property type="match status" value="1"/>
</dbReference>
<proteinExistence type="inferred from homology"/>
<dbReference type="InterPro" id="IPR000192">
    <property type="entry name" value="Aminotrans_V_dom"/>
</dbReference>
<organism evidence="13 14">
    <name type="scientific">Botrimarina colliarenosi</name>
    <dbReference type="NCBI Taxonomy" id="2528001"/>
    <lineage>
        <taxon>Bacteria</taxon>
        <taxon>Pseudomonadati</taxon>
        <taxon>Planctomycetota</taxon>
        <taxon>Planctomycetia</taxon>
        <taxon>Pirellulales</taxon>
        <taxon>Lacipirellulaceae</taxon>
        <taxon>Botrimarina</taxon>
    </lineage>
</organism>
<evidence type="ECO:0000256" key="11">
    <source>
        <dbReference type="RuleBase" id="RU004504"/>
    </source>
</evidence>
<comment type="cofactor">
    <cofactor evidence="1 11">
        <name>pyridoxal 5'-phosphate</name>
        <dbReference type="ChEBI" id="CHEBI:597326"/>
    </cofactor>
</comment>
<protein>
    <recommendedName>
        <fullName evidence="3">cysteine desulfurase</fullName>
        <ecNumber evidence="3">2.8.1.7</ecNumber>
    </recommendedName>
</protein>
<keyword evidence="7" id="KW-0663">Pyridoxal phosphate</keyword>
<dbReference type="OrthoDB" id="9808002at2"/>
<dbReference type="GO" id="GO:0046872">
    <property type="term" value="F:metal ion binding"/>
    <property type="evidence" value="ECO:0007669"/>
    <property type="project" value="UniProtKB-KW"/>
</dbReference>
<keyword evidence="5" id="KW-0001">2Fe-2S</keyword>
<dbReference type="Proteomes" id="UP000317421">
    <property type="component" value="Unassembled WGS sequence"/>
</dbReference>
<reference evidence="13 14" key="1">
    <citation type="submission" date="2019-02" db="EMBL/GenBank/DDBJ databases">
        <title>Deep-cultivation of Planctomycetes and their phenomic and genomic characterization uncovers novel biology.</title>
        <authorList>
            <person name="Wiegand S."/>
            <person name="Jogler M."/>
            <person name="Boedeker C."/>
            <person name="Pinto D."/>
            <person name="Vollmers J."/>
            <person name="Rivas-Marin E."/>
            <person name="Kohn T."/>
            <person name="Peeters S.H."/>
            <person name="Heuer A."/>
            <person name="Rast P."/>
            <person name="Oberbeckmann S."/>
            <person name="Bunk B."/>
            <person name="Jeske O."/>
            <person name="Meyerdierks A."/>
            <person name="Storesund J.E."/>
            <person name="Kallscheuer N."/>
            <person name="Luecker S."/>
            <person name="Lage O.M."/>
            <person name="Pohl T."/>
            <person name="Merkel B.J."/>
            <person name="Hornburger P."/>
            <person name="Mueller R.-W."/>
            <person name="Bruemmer F."/>
            <person name="Labrenz M."/>
            <person name="Spormann A.M."/>
            <person name="Op Den Camp H."/>
            <person name="Overmann J."/>
            <person name="Amann R."/>
            <person name="Jetten M.S.M."/>
            <person name="Mascher T."/>
            <person name="Medema M.H."/>
            <person name="Devos D.P."/>
            <person name="Kaster A.-K."/>
            <person name="Ovreas L."/>
            <person name="Rohde M."/>
            <person name="Galperin M.Y."/>
            <person name="Jogler C."/>
        </authorList>
    </citation>
    <scope>NUCLEOTIDE SEQUENCE [LARGE SCALE GENOMIC DNA]</scope>
    <source>
        <strain evidence="13 14">Pla108</strain>
    </source>
</reference>
<keyword evidence="9" id="KW-0411">Iron-sulfur</keyword>
<dbReference type="InterPro" id="IPR015422">
    <property type="entry name" value="PyrdxlP-dep_Trfase_small"/>
</dbReference>
<evidence type="ECO:0000313" key="14">
    <source>
        <dbReference type="Proteomes" id="UP000317421"/>
    </source>
</evidence>
<dbReference type="SUPFAM" id="SSF53383">
    <property type="entry name" value="PLP-dependent transferases"/>
    <property type="match status" value="1"/>
</dbReference>
<evidence type="ECO:0000256" key="6">
    <source>
        <dbReference type="ARBA" id="ARBA00022723"/>
    </source>
</evidence>
<evidence type="ECO:0000256" key="9">
    <source>
        <dbReference type="ARBA" id="ARBA00023014"/>
    </source>
</evidence>
<keyword evidence="14" id="KW-1185">Reference proteome</keyword>
<evidence type="ECO:0000256" key="3">
    <source>
        <dbReference type="ARBA" id="ARBA00012239"/>
    </source>
</evidence>
<dbReference type="InterPro" id="IPR015421">
    <property type="entry name" value="PyrdxlP-dep_Trfase_major"/>
</dbReference>
<dbReference type="Pfam" id="PF00266">
    <property type="entry name" value="Aminotran_5"/>
    <property type="match status" value="1"/>
</dbReference>
<name>A0A5C6A8Z0_9BACT</name>
<gene>
    <name evidence="13" type="primary">iscS_1</name>
    <name evidence="13" type="ORF">Pla108_30990</name>
</gene>
<evidence type="ECO:0000256" key="4">
    <source>
        <dbReference type="ARBA" id="ARBA00022679"/>
    </source>
</evidence>
<sequence>MIYLDNHATTRVDPRVVEAMLPWFTEEYGNPGSVVHPFGEAAREAVAESRSTIAAVIDADPEEIVFTSGATESNNLAIRGVVERPRQRGDHLVSVATEHRAVLDPLNKLRQRGYAVTLLGVESHGSPRAGRLDPQQVADALTDKTCLVSVMLANNEIGVLQPIREVAEACRERGVLLHCDATQAVGKRPVSVRDLGVDLMSFTAHKLYGPKGIGALYVRRSNPIVRLEGQINGGGQERGRRSGTLNVPGIVGFAKAVSLCQAEQPAEAERLGGLRDQLFSRLRDGIAGLALVGPGLDTVDASGQPLRLAHNLNVSLPGIDGETLMLQTPEIALSSGAACSASDPEPSHVLQALGMSPDEARCTLRIGLGRFTTAGEVEAAADRIVAAATALRGLSSR</sequence>
<dbReference type="Gene3D" id="3.90.1150.10">
    <property type="entry name" value="Aspartate Aminotransferase, domain 1"/>
    <property type="match status" value="1"/>
</dbReference>
<dbReference type="PIRSF" id="PIRSF005572">
    <property type="entry name" value="NifS"/>
    <property type="match status" value="1"/>
</dbReference>
<evidence type="ECO:0000256" key="1">
    <source>
        <dbReference type="ARBA" id="ARBA00001933"/>
    </source>
</evidence>
<dbReference type="Gene3D" id="3.40.640.10">
    <property type="entry name" value="Type I PLP-dependent aspartate aminotransferase-like (Major domain)"/>
    <property type="match status" value="1"/>
</dbReference>
<dbReference type="PANTHER" id="PTHR11601:SF34">
    <property type="entry name" value="CYSTEINE DESULFURASE"/>
    <property type="match status" value="1"/>
</dbReference>
<accession>A0A5C6A8Z0</accession>
<dbReference type="PANTHER" id="PTHR11601">
    <property type="entry name" value="CYSTEINE DESULFURYLASE FAMILY MEMBER"/>
    <property type="match status" value="1"/>
</dbReference>
<dbReference type="GO" id="GO:0051537">
    <property type="term" value="F:2 iron, 2 sulfur cluster binding"/>
    <property type="evidence" value="ECO:0007669"/>
    <property type="project" value="UniProtKB-KW"/>
</dbReference>
<evidence type="ECO:0000256" key="2">
    <source>
        <dbReference type="ARBA" id="ARBA00006490"/>
    </source>
</evidence>
<keyword evidence="6" id="KW-0479">Metal-binding</keyword>
<feature type="domain" description="Aminotransferase class V" evidence="12">
    <location>
        <begin position="2"/>
        <end position="379"/>
    </location>
</feature>
<dbReference type="FunFam" id="3.40.640.10:FF:000003">
    <property type="entry name" value="Cysteine desulfurase IscS"/>
    <property type="match status" value="1"/>
</dbReference>
<dbReference type="AlphaFoldDB" id="A0A5C6A8Z0"/>
<evidence type="ECO:0000256" key="5">
    <source>
        <dbReference type="ARBA" id="ARBA00022714"/>
    </source>
</evidence>
<evidence type="ECO:0000256" key="10">
    <source>
        <dbReference type="ARBA" id="ARBA00050776"/>
    </source>
</evidence>
<dbReference type="InterPro" id="IPR020578">
    <property type="entry name" value="Aminotrans_V_PyrdxlP_BS"/>
</dbReference>
<comment type="similarity">
    <text evidence="2">Belongs to the class-V pyridoxal-phosphate-dependent aminotransferase family. NifS/IscS subfamily.</text>
</comment>
<keyword evidence="4 13" id="KW-0808">Transferase</keyword>
<evidence type="ECO:0000259" key="12">
    <source>
        <dbReference type="Pfam" id="PF00266"/>
    </source>
</evidence>
<dbReference type="InterPro" id="IPR016454">
    <property type="entry name" value="Cysteine_dSase"/>
</dbReference>
<evidence type="ECO:0000256" key="8">
    <source>
        <dbReference type="ARBA" id="ARBA00023004"/>
    </source>
</evidence>
<dbReference type="GO" id="GO:0031071">
    <property type="term" value="F:cysteine desulfurase activity"/>
    <property type="evidence" value="ECO:0007669"/>
    <property type="project" value="UniProtKB-EC"/>
</dbReference>